<organism evidence="2 3">
    <name type="scientific">Variovorax humicola</name>
    <dbReference type="NCBI Taxonomy" id="1769758"/>
    <lineage>
        <taxon>Bacteria</taxon>
        <taxon>Pseudomonadati</taxon>
        <taxon>Pseudomonadota</taxon>
        <taxon>Betaproteobacteria</taxon>
        <taxon>Burkholderiales</taxon>
        <taxon>Comamonadaceae</taxon>
        <taxon>Variovorax</taxon>
    </lineage>
</organism>
<feature type="compositionally biased region" description="Basic and acidic residues" evidence="1">
    <location>
        <begin position="83"/>
        <end position="96"/>
    </location>
</feature>
<feature type="region of interest" description="Disordered" evidence="1">
    <location>
        <begin position="83"/>
        <end position="165"/>
    </location>
</feature>
<keyword evidence="3" id="KW-1185">Reference proteome</keyword>
<sequence length="165" mass="18610">MHGLAGFLGRVTGVSAIRRAVHRYKDGRILEEQKVQRIALQAKQLAEKKDLAERQALPSRTLDRKLRSLKKVEDREIAALKRDGLKNQRVQEREGFDGMPPLDIARSEIVDKPLRPEFEAAKERGAQAPPDPVRDFNGAACTRQPERSDDAGRAKTPENGPERER</sequence>
<evidence type="ECO:0000313" key="2">
    <source>
        <dbReference type="EMBL" id="MEJ8823922.1"/>
    </source>
</evidence>
<feature type="compositionally biased region" description="Basic and acidic residues" evidence="1">
    <location>
        <begin position="105"/>
        <end position="125"/>
    </location>
</feature>
<accession>A0ABU8W1N2</accession>
<feature type="compositionally biased region" description="Basic and acidic residues" evidence="1">
    <location>
        <begin position="144"/>
        <end position="165"/>
    </location>
</feature>
<dbReference type="EMBL" id="JBBKZV010000010">
    <property type="protein sequence ID" value="MEJ8823922.1"/>
    <property type="molecule type" value="Genomic_DNA"/>
</dbReference>
<reference evidence="2 3" key="1">
    <citation type="submission" date="2024-03" db="EMBL/GenBank/DDBJ databases">
        <title>Novel species of the genus Variovorax.</title>
        <authorList>
            <person name="Liu Q."/>
            <person name="Xin Y.-H."/>
        </authorList>
    </citation>
    <scope>NUCLEOTIDE SEQUENCE [LARGE SCALE GENOMIC DNA]</scope>
    <source>
        <strain evidence="2 3">KACC 18501</strain>
    </source>
</reference>
<proteinExistence type="predicted"/>
<name>A0ABU8W1N2_9BURK</name>
<evidence type="ECO:0000256" key="1">
    <source>
        <dbReference type="SAM" id="MobiDB-lite"/>
    </source>
</evidence>
<evidence type="ECO:0000313" key="3">
    <source>
        <dbReference type="Proteomes" id="UP001363010"/>
    </source>
</evidence>
<gene>
    <name evidence="2" type="ORF">WKW80_18130</name>
</gene>
<dbReference type="RefSeq" id="WP_340364954.1">
    <property type="nucleotide sequence ID" value="NZ_JBBKZV010000010.1"/>
</dbReference>
<dbReference type="Proteomes" id="UP001363010">
    <property type="component" value="Unassembled WGS sequence"/>
</dbReference>
<protein>
    <submittedName>
        <fullName evidence="2">Uncharacterized protein</fullName>
    </submittedName>
</protein>
<comment type="caution">
    <text evidence="2">The sequence shown here is derived from an EMBL/GenBank/DDBJ whole genome shotgun (WGS) entry which is preliminary data.</text>
</comment>